<dbReference type="STRING" id="1046627.BZARG_2253"/>
<comment type="caution">
    <text evidence="9">The sequence shown here is derived from an EMBL/GenBank/DDBJ whole genome shotgun (WGS) entry which is preliminary data.</text>
</comment>
<gene>
    <name evidence="9" type="ORF">BZARG_2253</name>
</gene>
<dbReference type="Gene3D" id="2.60.120.10">
    <property type="entry name" value="Jelly Rolls"/>
    <property type="match status" value="1"/>
</dbReference>
<organism evidence="9 10">
    <name type="scientific">Bizionia argentinensis JUB59</name>
    <dbReference type="NCBI Taxonomy" id="1046627"/>
    <lineage>
        <taxon>Bacteria</taxon>
        <taxon>Pseudomonadati</taxon>
        <taxon>Bacteroidota</taxon>
        <taxon>Flavobacteriia</taxon>
        <taxon>Flavobacteriales</taxon>
        <taxon>Flavobacteriaceae</taxon>
        <taxon>Bizionia</taxon>
    </lineage>
</organism>
<evidence type="ECO:0000256" key="3">
    <source>
        <dbReference type="ARBA" id="ARBA00023125"/>
    </source>
</evidence>
<keyword evidence="1 5" id="KW-0597">Phosphoprotein</keyword>
<dbReference type="SMART" id="SM00100">
    <property type="entry name" value="cNMP"/>
    <property type="match status" value="1"/>
</dbReference>
<dbReference type="PATRIC" id="fig|1046627.3.peg.2579"/>
<dbReference type="GO" id="GO:0000155">
    <property type="term" value="F:phosphorelay sensor kinase activity"/>
    <property type="evidence" value="ECO:0007669"/>
    <property type="project" value="TreeGrafter"/>
</dbReference>
<feature type="domain" description="Cyclic nucleotide-binding" evidence="6">
    <location>
        <begin position="147"/>
        <end position="262"/>
    </location>
</feature>
<dbReference type="Gene3D" id="1.10.10.10">
    <property type="entry name" value="Winged helix-like DNA-binding domain superfamily/Winged helix DNA-binding domain"/>
    <property type="match status" value="1"/>
</dbReference>
<evidence type="ECO:0000256" key="4">
    <source>
        <dbReference type="ARBA" id="ARBA00023163"/>
    </source>
</evidence>
<dbReference type="GO" id="GO:0003677">
    <property type="term" value="F:DNA binding"/>
    <property type="evidence" value="ECO:0007669"/>
    <property type="project" value="UniProtKB-KW"/>
</dbReference>
<dbReference type="CDD" id="cd00038">
    <property type="entry name" value="CAP_ED"/>
    <property type="match status" value="1"/>
</dbReference>
<dbReference type="InterPro" id="IPR011006">
    <property type="entry name" value="CheY-like_superfamily"/>
</dbReference>
<dbReference type="PROSITE" id="PS50110">
    <property type="entry name" value="RESPONSE_REGULATORY"/>
    <property type="match status" value="1"/>
</dbReference>
<keyword evidence="4" id="KW-0804">Transcription</keyword>
<dbReference type="PANTHER" id="PTHR43547">
    <property type="entry name" value="TWO-COMPONENT HISTIDINE KINASE"/>
    <property type="match status" value="1"/>
</dbReference>
<evidence type="ECO:0000313" key="10">
    <source>
        <dbReference type="Proteomes" id="UP000003730"/>
    </source>
</evidence>
<reference evidence="9 10" key="1">
    <citation type="journal article" date="2008" name="Int. J. Syst. Evol. Microbiol.">
        <title>Bizionia argentinensis sp. nov., isolated from surface marine water in Antarctica.</title>
        <authorList>
            <person name="Bercovich A."/>
            <person name="Vazquez S.C."/>
            <person name="Yankilevich P."/>
            <person name="Coria S.H."/>
            <person name="Foti M."/>
            <person name="Hernandez E."/>
            <person name="Vidal A."/>
            <person name="Ruberto L."/>
            <person name="Melo C."/>
            <person name="Marenssi S."/>
            <person name="Criscuolo M."/>
            <person name="Memoli M."/>
            <person name="Arguelles M."/>
            <person name="Mac Cormack W.P."/>
        </authorList>
    </citation>
    <scope>NUCLEOTIDE SEQUENCE [LARGE SCALE GENOMIC DNA]</scope>
    <source>
        <strain evidence="9 10">JUB59</strain>
    </source>
</reference>
<protein>
    <submittedName>
        <fullName evidence="9">Response regulator</fullName>
    </submittedName>
</protein>
<dbReference type="InterPro" id="IPR018490">
    <property type="entry name" value="cNMP-bd_dom_sf"/>
</dbReference>
<dbReference type="eggNOG" id="COG0664">
    <property type="taxonomic scope" value="Bacteria"/>
</dbReference>
<dbReference type="PANTHER" id="PTHR43547:SF2">
    <property type="entry name" value="HYBRID SIGNAL TRANSDUCTION HISTIDINE KINASE C"/>
    <property type="match status" value="1"/>
</dbReference>
<dbReference type="SMART" id="SM00419">
    <property type="entry name" value="HTH_CRP"/>
    <property type="match status" value="1"/>
</dbReference>
<keyword evidence="2" id="KW-0805">Transcription regulation</keyword>
<dbReference type="SUPFAM" id="SSF52172">
    <property type="entry name" value="CheY-like"/>
    <property type="match status" value="1"/>
</dbReference>
<dbReference type="InterPro" id="IPR012318">
    <property type="entry name" value="HTH_CRP"/>
</dbReference>
<dbReference type="InterPro" id="IPR014710">
    <property type="entry name" value="RmlC-like_jellyroll"/>
</dbReference>
<dbReference type="AlphaFoldDB" id="G2EGE5"/>
<dbReference type="CDD" id="cd17574">
    <property type="entry name" value="REC_OmpR"/>
    <property type="match status" value="1"/>
</dbReference>
<accession>G2EGE5</accession>
<dbReference type="eggNOG" id="COG0745">
    <property type="taxonomic scope" value="Bacteria"/>
</dbReference>
<dbReference type="EMBL" id="AFXZ01000051">
    <property type="protein sequence ID" value="EGV42518.1"/>
    <property type="molecule type" value="Genomic_DNA"/>
</dbReference>
<evidence type="ECO:0000259" key="6">
    <source>
        <dbReference type="PROSITE" id="PS50042"/>
    </source>
</evidence>
<feature type="modified residue" description="4-aspartylphosphate" evidence="5">
    <location>
        <position position="53"/>
    </location>
</feature>
<dbReference type="OrthoDB" id="9127033at2"/>
<dbReference type="Proteomes" id="UP000003730">
    <property type="component" value="Unassembled WGS sequence"/>
</dbReference>
<evidence type="ECO:0000313" key="9">
    <source>
        <dbReference type="EMBL" id="EGV42518.1"/>
    </source>
</evidence>
<name>G2EGE5_9FLAO</name>
<evidence type="ECO:0000259" key="8">
    <source>
        <dbReference type="PROSITE" id="PS51063"/>
    </source>
</evidence>
<evidence type="ECO:0000256" key="1">
    <source>
        <dbReference type="ARBA" id="ARBA00022553"/>
    </source>
</evidence>
<dbReference type="InterPro" id="IPR036388">
    <property type="entry name" value="WH-like_DNA-bd_sf"/>
</dbReference>
<keyword evidence="10" id="KW-1185">Reference proteome</keyword>
<dbReference type="Pfam" id="PF00072">
    <property type="entry name" value="Response_reg"/>
    <property type="match status" value="1"/>
</dbReference>
<dbReference type="Gene3D" id="3.40.50.2300">
    <property type="match status" value="1"/>
</dbReference>
<dbReference type="PROSITE" id="PS50042">
    <property type="entry name" value="CNMP_BINDING_3"/>
    <property type="match status" value="1"/>
</dbReference>
<dbReference type="SUPFAM" id="SSF46785">
    <property type="entry name" value="Winged helix' DNA-binding domain"/>
    <property type="match status" value="1"/>
</dbReference>
<dbReference type="PROSITE" id="PS51063">
    <property type="entry name" value="HTH_CRP_2"/>
    <property type="match status" value="1"/>
</dbReference>
<dbReference type="Pfam" id="PF13545">
    <property type="entry name" value="HTH_Crp_2"/>
    <property type="match status" value="1"/>
</dbReference>
<evidence type="ECO:0000256" key="2">
    <source>
        <dbReference type="ARBA" id="ARBA00023015"/>
    </source>
</evidence>
<dbReference type="SMART" id="SM00448">
    <property type="entry name" value="REC"/>
    <property type="match status" value="1"/>
</dbReference>
<sequence length="357" mass="40310">MKIKILLIEDHQDVRENTAEILELSNYEVCTAVDGKNGVEVAKIENPDIIICDIMMPVMDGYEVLRHLRKEEQTASTPFIFLTAKTERTDIRKGMNIGADDYLTKPFDENELLEAIASRLEKHDALKKEFSKDIESVNLFFDDTAIQDDLKSLSEHRDAVVFNLKDFVFMEGDAAHTLYYIQKGAVKTYKTVESGKSLVTGLFGVGQFVGQLSLLTGQGKYRDTATVIEESELVKIPKSEFTALLFGDKHIANKFITMLSNDMLNLQEQLISMAFDTVRQRLAKVLLNLSNTEILNNTTNKGINITRDDLANLIGTATETAIRMLTKFKDENVVTIGAHKEIIIEDVRRLEDMAEFE</sequence>
<proteinExistence type="predicted"/>
<dbReference type="InterPro" id="IPR000595">
    <property type="entry name" value="cNMP-bd_dom"/>
</dbReference>
<evidence type="ECO:0000259" key="7">
    <source>
        <dbReference type="PROSITE" id="PS50110"/>
    </source>
</evidence>
<keyword evidence="3" id="KW-0238">DNA-binding</keyword>
<feature type="domain" description="HTH crp-type" evidence="8">
    <location>
        <begin position="276"/>
        <end position="348"/>
    </location>
</feature>
<dbReference type="GO" id="GO:0006355">
    <property type="term" value="P:regulation of DNA-templated transcription"/>
    <property type="evidence" value="ECO:0007669"/>
    <property type="project" value="InterPro"/>
</dbReference>
<dbReference type="RefSeq" id="WP_008639003.1">
    <property type="nucleotide sequence ID" value="NZ_AFXZ01000051.1"/>
</dbReference>
<dbReference type="SUPFAM" id="SSF51206">
    <property type="entry name" value="cAMP-binding domain-like"/>
    <property type="match status" value="1"/>
</dbReference>
<feature type="domain" description="Response regulatory" evidence="7">
    <location>
        <begin position="4"/>
        <end position="120"/>
    </location>
</feature>
<dbReference type="PRINTS" id="PR00034">
    <property type="entry name" value="HTHCRP"/>
</dbReference>
<dbReference type="InterPro" id="IPR001789">
    <property type="entry name" value="Sig_transdc_resp-reg_receiver"/>
</dbReference>
<evidence type="ECO:0000256" key="5">
    <source>
        <dbReference type="PROSITE-ProRule" id="PRU00169"/>
    </source>
</evidence>
<dbReference type="Pfam" id="PF00027">
    <property type="entry name" value="cNMP_binding"/>
    <property type="match status" value="1"/>
</dbReference>
<dbReference type="InterPro" id="IPR036390">
    <property type="entry name" value="WH_DNA-bd_sf"/>
</dbReference>